<keyword evidence="3" id="KW-0378">Hydrolase</keyword>
<keyword evidence="2 3" id="KW-0659">Purine metabolism</keyword>
<dbReference type="InterPro" id="IPR015908">
    <property type="entry name" value="Allantoicase_dom"/>
</dbReference>
<sequence length="336" mass="37020">MSQVIIAPISENAPAFTKQFTNLADHRIGSKVVAVSDDFFAKADRMLNHLPAEFYPDRYDDNGKWMDGWESRRRRNGGHDWSIVKLGVPGTVKGLQVDTSFFTGNFAPAVSIEVCYCEQELPADDAQWQTLLPASALSADNSHFFEASSEQVISHVKVNMFPDGGIARLRIFGLPKASHHGDETIDLIALVNGGRAVAHNDSHYGTPANLLAPGDGVNMGDGWETRRRREPGNDWCIIALGQPGSVDSVDVATSYFKGNYPDKMSIQAAYISDPNDLSLISQSMFWEELLPPQSLSADNNHHFAQLNSLGKISHIRINIFPDGGLSRVRLWGKVDQ</sequence>
<proteinExistence type="inferred from homology"/>
<dbReference type="EMBL" id="BMDY01000006">
    <property type="protein sequence ID" value="GGB00622.1"/>
    <property type="molecule type" value="Genomic_DNA"/>
</dbReference>
<dbReference type="Proteomes" id="UP000651977">
    <property type="component" value="Unassembled WGS sequence"/>
</dbReference>
<comment type="caution">
    <text evidence="5">The sequence shown here is derived from an EMBL/GenBank/DDBJ whole genome shotgun (WGS) entry which is preliminary data.</text>
</comment>
<name>A0ABQ1I1C4_9ALTE</name>
<evidence type="ECO:0000256" key="3">
    <source>
        <dbReference type="HAMAP-Rule" id="MF_00813"/>
    </source>
</evidence>
<comment type="catalytic activity">
    <reaction evidence="3">
        <text>allantoate + H2O = (S)-ureidoglycolate + urea</text>
        <dbReference type="Rhea" id="RHEA:11016"/>
        <dbReference type="ChEBI" id="CHEBI:15377"/>
        <dbReference type="ChEBI" id="CHEBI:16199"/>
        <dbReference type="ChEBI" id="CHEBI:17536"/>
        <dbReference type="ChEBI" id="CHEBI:57296"/>
        <dbReference type="EC" id="3.5.3.4"/>
    </reaction>
</comment>
<feature type="domain" description="Allantoicase" evidence="4">
    <location>
        <begin position="193"/>
        <end position="334"/>
    </location>
</feature>
<dbReference type="Gene3D" id="2.60.120.260">
    <property type="entry name" value="Galactose-binding domain-like"/>
    <property type="match status" value="2"/>
</dbReference>
<dbReference type="RefSeq" id="WP_055734783.1">
    <property type="nucleotide sequence ID" value="NZ_BMDY01000006.1"/>
</dbReference>
<gene>
    <name evidence="5" type="primary">alc1</name>
    <name evidence="3" type="synonym">alc</name>
    <name evidence="5" type="ORF">GCM10007414_12210</name>
</gene>
<reference evidence="6" key="1">
    <citation type="journal article" date="2019" name="Int. J. Syst. Evol. Microbiol.">
        <title>The Global Catalogue of Microorganisms (GCM) 10K type strain sequencing project: providing services to taxonomists for standard genome sequencing and annotation.</title>
        <authorList>
            <consortium name="The Broad Institute Genomics Platform"/>
            <consortium name="The Broad Institute Genome Sequencing Center for Infectious Disease"/>
            <person name="Wu L."/>
            <person name="Ma J."/>
        </authorList>
    </citation>
    <scope>NUCLEOTIDE SEQUENCE [LARGE SCALE GENOMIC DNA]</scope>
    <source>
        <strain evidence="6">CGMCC 1.10131</strain>
    </source>
</reference>
<organism evidence="5 6">
    <name type="scientific">Agarivorans gilvus</name>
    <dbReference type="NCBI Taxonomy" id="680279"/>
    <lineage>
        <taxon>Bacteria</taxon>
        <taxon>Pseudomonadati</taxon>
        <taxon>Pseudomonadota</taxon>
        <taxon>Gammaproteobacteria</taxon>
        <taxon>Alteromonadales</taxon>
        <taxon>Alteromonadaceae</taxon>
        <taxon>Agarivorans</taxon>
    </lineage>
</organism>
<evidence type="ECO:0000256" key="1">
    <source>
        <dbReference type="ARBA" id="ARBA00009242"/>
    </source>
</evidence>
<dbReference type="HAMAP" id="MF_00813">
    <property type="entry name" value="Allantoicase"/>
    <property type="match status" value="1"/>
</dbReference>
<comment type="pathway">
    <text evidence="3">Nitrogen metabolism; (S)-allantoin degradation; (S)-ureidoglycolate from allantoate (aminidohydrolase route): step 1/1.</text>
</comment>
<evidence type="ECO:0000313" key="6">
    <source>
        <dbReference type="Proteomes" id="UP000651977"/>
    </source>
</evidence>
<accession>A0ABQ1I1C4</accession>
<evidence type="ECO:0000313" key="5">
    <source>
        <dbReference type="EMBL" id="GGB00622.1"/>
    </source>
</evidence>
<dbReference type="EC" id="3.5.3.4" evidence="3"/>
<protein>
    <recommendedName>
        <fullName evidence="3">Probable allantoicase</fullName>
        <ecNumber evidence="3">3.5.3.4</ecNumber>
    </recommendedName>
    <alternativeName>
        <fullName evidence="3">Allantoate amidinohydrolase</fullName>
    </alternativeName>
</protein>
<dbReference type="InterPro" id="IPR005164">
    <property type="entry name" value="Allantoicase"/>
</dbReference>
<evidence type="ECO:0000259" key="4">
    <source>
        <dbReference type="Pfam" id="PF03561"/>
    </source>
</evidence>
<dbReference type="PANTHER" id="PTHR12045:SF3">
    <property type="entry name" value="INACTIVE ALLANTOICASE-RELATED"/>
    <property type="match status" value="1"/>
</dbReference>
<dbReference type="SUPFAM" id="SSF49785">
    <property type="entry name" value="Galactose-binding domain-like"/>
    <property type="match status" value="2"/>
</dbReference>
<dbReference type="PANTHER" id="PTHR12045">
    <property type="entry name" value="ALLANTOICASE"/>
    <property type="match status" value="1"/>
</dbReference>
<evidence type="ECO:0000256" key="2">
    <source>
        <dbReference type="ARBA" id="ARBA00022631"/>
    </source>
</evidence>
<dbReference type="Pfam" id="PF03561">
    <property type="entry name" value="Allantoicase"/>
    <property type="match status" value="2"/>
</dbReference>
<dbReference type="NCBIfam" id="TIGR02961">
    <property type="entry name" value="allantoicase"/>
    <property type="match status" value="1"/>
</dbReference>
<comment type="similarity">
    <text evidence="1 3">Belongs to the allantoicase family.</text>
</comment>
<dbReference type="InterPro" id="IPR008979">
    <property type="entry name" value="Galactose-bd-like_sf"/>
</dbReference>
<keyword evidence="6" id="KW-1185">Reference proteome</keyword>
<feature type="domain" description="Allantoicase" evidence="4">
    <location>
        <begin position="29"/>
        <end position="174"/>
    </location>
</feature>
<dbReference type="PIRSF" id="PIRSF016516">
    <property type="entry name" value="Allantoicase"/>
    <property type="match status" value="1"/>
</dbReference>